<proteinExistence type="predicted"/>
<keyword evidence="2" id="KW-1185">Reference proteome</keyword>
<organism evidence="1 2">
    <name type="scientific">Pseudocercospora fuligena</name>
    <dbReference type="NCBI Taxonomy" id="685502"/>
    <lineage>
        <taxon>Eukaryota</taxon>
        <taxon>Fungi</taxon>
        <taxon>Dikarya</taxon>
        <taxon>Ascomycota</taxon>
        <taxon>Pezizomycotina</taxon>
        <taxon>Dothideomycetes</taxon>
        <taxon>Dothideomycetidae</taxon>
        <taxon>Mycosphaerellales</taxon>
        <taxon>Mycosphaerellaceae</taxon>
        <taxon>Pseudocercospora</taxon>
    </lineage>
</organism>
<gene>
    <name evidence="1" type="ORF">HII31_06979</name>
</gene>
<sequence length="171" mass="19806">MVRSKESESCCDVVMWAMPWSLLKRLRNADRCRSSLHAEEQRNANNFNWNTSPARPIGVRPRVCIVSVLQPSAQALRLHEKPSTIGFLPSIYRQCVSLHVRHSRHACSFYAGECLRSRSIIADFRLHTGNLHSHVWILCHEILEIVQICTFHLLLRLIQMLHFNEKVISQV</sequence>
<dbReference type="AlphaFoldDB" id="A0A8H6RIJ7"/>
<dbReference type="Proteomes" id="UP000660729">
    <property type="component" value="Unassembled WGS sequence"/>
</dbReference>
<protein>
    <submittedName>
        <fullName evidence="1">Uncharacterized protein</fullName>
    </submittedName>
</protein>
<reference evidence="1" key="1">
    <citation type="submission" date="2020-04" db="EMBL/GenBank/DDBJ databases">
        <title>Draft genome resource of the tomato pathogen Pseudocercospora fuligena.</title>
        <authorList>
            <person name="Zaccaron A."/>
        </authorList>
    </citation>
    <scope>NUCLEOTIDE SEQUENCE</scope>
    <source>
        <strain evidence="1">PF001</strain>
    </source>
</reference>
<comment type="caution">
    <text evidence="1">The sequence shown here is derived from an EMBL/GenBank/DDBJ whole genome shotgun (WGS) entry which is preliminary data.</text>
</comment>
<name>A0A8H6RIJ7_9PEZI</name>
<evidence type="ECO:0000313" key="2">
    <source>
        <dbReference type="Proteomes" id="UP000660729"/>
    </source>
</evidence>
<accession>A0A8H6RIJ7</accession>
<evidence type="ECO:0000313" key="1">
    <source>
        <dbReference type="EMBL" id="KAF7191477.1"/>
    </source>
</evidence>
<dbReference type="EMBL" id="JABCIY010000157">
    <property type="protein sequence ID" value="KAF7191477.1"/>
    <property type="molecule type" value="Genomic_DNA"/>
</dbReference>